<evidence type="ECO:0000256" key="1">
    <source>
        <dbReference type="SAM" id="MobiDB-lite"/>
    </source>
</evidence>
<evidence type="ECO:0000313" key="3">
    <source>
        <dbReference type="EMBL" id="QUX23810.1"/>
    </source>
</evidence>
<keyword evidence="2" id="KW-0812">Transmembrane</keyword>
<dbReference type="Proteomes" id="UP000676079">
    <property type="component" value="Chromosome"/>
</dbReference>
<dbReference type="RefSeq" id="WP_220565033.1">
    <property type="nucleotide sequence ID" value="NZ_CP074133.1"/>
</dbReference>
<dbReference type="EMBL" id="CP074133">
    <property type="protein sequence ID" value="QUX23810.1"/>
    <property type="molecule type" value="Genomic_DNA"/>
</dbReference>
<name>A0ABX8BNJ2_9ACTN</name>
<protein>
    <submittedName>
        <fullName evidence="3">CU044_5270 family protein</fullName>
    </submittedName>
</protein>
<accession>A0ABX8BNJ2</accession>
<reference evidence="3 4" key="1">
    <citation type="submission" date="2021-05" db="EMBL/GenBank/DDBJ databases">
        <title>Direct Submission.</title>
        <authorList>
            <person name="Li K."/>
            <person name="Gao J."/>
        </authorList>
    </citation>
    <scope>NUCLEOTIDE SEQUENCE [LARGE SCALE GENOMIC DNA]</scope>
    <source>
        <strain evidence="3 4">Mg02</strain>
    </source>
</reference>
<dbReference type="InterPro" id="IPR047789">
    <property type="entry name" value="CU044_5270-like"/>
</dbReference>
<feature type="transmembrane region" description="Helical" evidence="2">
    <location>
        <begin position="43"/>
        <end position="66"/>
    </location>
</feature>
<gene>
    <name evidence="3" type="ORF">KGD84_05610</name>
</gene>
<evidence type="ECO:0000313" key="4">
    <source>
        <dbReference type="Proteomes" id="UP000676079"/>
    </source>
</evidence>
<keyword evidence="2" id="KW-1133">Transmembrane helix</keyword>
<evidence type="ECO:0000256" key="2">
    <source>
        <dbReference type="SAM" id="Phobius"/>
    </source>
</evidence>
<dbReference type="NCBIfam" id="NF038083">
    <property type="entry name" value="CU044_5270_fam"/>
    <property type="match status" value="1"/>
</dbReference>
<proteinExistence type="predicted"/>
<keyword evidence="2" id="KW-0472">Membrane</keyword>
<feature type="compositionally biased region" description="Basic and acidic residues" evidence="1">
    <location>
        <begin position="183"/>
        <end position="197"/>
    </location>
</feature>
<sequence>MNELDHLRDLRSRVPERSPEELALLTGWRPGGRDFRPVRRPRLLPLALSGAAVVAAAALFLALVVFPGPLTVGVGPATEPSGEATEADAPAWDAMAPIIEAVRNQPVDGDVWYQRLTWGEARGLGPEGDRYGVHHIRSNEAWSWSGESSEVEYVPADAEASLSARRHGPAAWALVDERHRAAWERDGSPESWSHEETGDGPIPDASDIEGELLGPSGAGWYLAGEMREHRDLQELPSSPEALREMILAYDDPDAPSGEEDRLFSEIDHNLATPLPPETMAGMYTVLAGLSGLRPLGEVTDVAGRVTVGVAYTPADPGGFGTVEHRLHFDPVTGLLVSREQVVIEPSTSVTDWCEPGDLVDYITYETAWIAEPPL</sequence>
<organism evidence="3 4">
    <name type="scientific">Nocardiopsis changdeensis</name>
    <dbReference type="NCBI Taxonomy" id="2831969"/>
    <lineage>
        <taxon>Bacteria</taxon>
        <taxon>Bacillati</taxon>
        <taxon>Actinomycetota</taxon>
        <taxon>Actinomycetes</taxon>
        <taxon>Streptosporangiales</taxon>
        <taxon>Nocardiopsidaceae</taxon>
        <taxon>Nocardiopsis</taxon>
    </lineage>
</organism>
<feature type="region of interest" description="Disordered" evidence="1">
    <location>
        <begin position="183"/>
        <end position="204"/>
    </location>
</feature>
<keyword evidence="4" id="KW-1185">Reference proteome</keyword>